<feature type="transmembrane region" description="Helical" evidence="17">
    <location>
        <begin position="565"/>
        <end position="588"/>
    </location>
</feature>
<dbReference type="AlphaFoldDB" id="A0A8T2SYV5"/>
<feature type="transmembrane region" description="Helical" evidence="17">
    <location>
        <begin position="438"/>
        <end position="457"/>
    </location>
</feature>
<organism evidence="20 21">
    <name type="scientific">Ceratopteris richardii</name>
    <name type="common">Triangle waterfern</name>
    <dbReference type="NCBI Taxonomy" id="49495"/>
    <lineage>
        <taxon>Eukaryota</taxon>
        <taxon>Viridiplantae</taxon>
        <taxon>Streptophyta</taxon>
        <taxon>Embryophyta</taxon>
        <taxon>Tracheophyta</taxon>
        <taxon>Polypodiopsida</taxon>
        <taxon>Polypodiidae</taxon>
        <taxon>Polypodiales</taxon>
        <taxon>Pteridineae</taxon>
        <taxon>Pteridaceae</taxon>
        <taxon>Parkerioideae</taxon>
        <taxon>Ceratopteris</taxon>
    </lineage>
</organism>
<keyword evidence="3" id="KW-0813">Transport</keyword>
<dbReference type="Pfam" id="PF01699">
    <property type="entry name" value="Na_Ca_ex"/>
    <property type="match status" value="1"/>
</dbReference>
<evidence type="ECO:0000256" key="17">
    <source>
        <dbReference type="SAM" id="Phobius"/>
    </source>
</evidence>
<evidence type="ECO:0000256" key="7">
    <source>
        <dbReference type="ARBA" id="ARBA00022692"/>
    </source>
</evidence>
<evidence type="ECO:0000256" key="15">
    <source>
        <dbReference type="ARBA" id="ARBA00023136"/>
    </source>
</evidence>
<evidence type="ECO:0000313" key="20">
    <source>
        <dbReference type="EMBL" id="KAH7387987.1"/>
    </source>
</evidence>
<evidence type="ECO:0000256" key="1">
    <source>
        <dbReference type="ARBA" id="ARBA00004651"/>
    </source>
</evidence>
<keyword evidence="8" id="KW-0479">Metal-binding</keyword>
<dbReference type="InterPro" id="IPR011992">
    <property type="entry name" value="EF-hand-dom_pair"/>
</dbReference>
<feature type="transmembrane region" description="Helical" evidence="17">
    <location>
        <begin position="469"/>
        <end position="496"/>
    </location>
</feature>
<dbReference type="EMBL" id="CM035421">
    <property type="protein sequence ID" value="KAH7387986.1"/>
    <property type="molecule type" value="Genomic_DNA"/>
</dbReference>
<evidence type="ECO:0000256" key="16">
    <source>
        <dbReference type="ARBA" id="ARBA00023201"/>
    </source>
</evidence>
<gene>
    <name evidence="20" type="ORF">KP509_16G052200</name>
</gene>
<dbReference type="Gene3D" id="1.10.238.10">
    <property type="entry name" value="EF-hand"/>
    <property type="match status" value="1"/>
</dbReference>
<keyword evidence="12" id="KW-0346">Stress response</keyword>
<keyword evidence="6" id="KW-0109">Calcium transport</keyword>
<keyword evidence="11 17" id="KW-1133">Transmembrane helix</keyword>
<feature type="domain" description="EF-hand" evidence="19">
    <location>
        <begin position="316"/>
        <end position="351"/>
    </location>
</feature>
<feature type="transmembrane region" description="Helical" evidence="17">
    <location>
        <begin position="227"/>
        <end position="244"/>
    </location>
</feature>
<keyword evidence="7 17" id="KW-0812">Transmembrane</keyword>
<feature type="transmembrane region" description="Helical" evidence="17">
    <location>
        <begin position="250"/>
        <end position="275"/>
    </location>
</feature>
<keyword evidence="16" id="KW-0739">Sodium transport</keyword>
<keyword evidence="5" id="KW-1003">Cell membrane</keyword>
<dbReference type="Proteomes" id="UP000825935">
    <property type="component" value="Chromosome 16"/>
</dbReference>
<dbReference type="InterPro" id="IPR018247">
    <property type="entry name" value="EF_Hand_1_Ca_BS"/>
</dbReference>
<comment type="similarity">
    <text evidence="2">Belongs to the Ca(2+):cation antiporter (CaCA) (TC 2.A.19) family.</text>
</comment>
<dbReference type="GO" id="GO:0015369">
    <property type="term" value="F:calcium:proton antiporter activity"/>
    <property type="evidence" value="ECO:0007669"/>
    <property type="project" value="TreeGrafter"/>
</dbReference>
<dbReference type="PROSITE" id="PS00018">
    <property type="entry name" value="EF_HAND_1"/>
    <property type="match status" value="2"/>
</dbReference>
<proteinExistence type="inferred from homology"/>
<name>A0A8T2SYV5_CERRI</name>
<feature type="transmembrane region" description="Helical" evidence="17">
    <location>
        <begin position="81"/>
        <end position="105"/>
    </location>
</feature>
<keyword evidence="14" id="KW-0406">Ion transport</keyword>
<keyword evidence="9" id="KW-0677">Repeat</keyword>
<dbReference type="GO" id="GO:0005774">
    <property type="term" value="C:vacuolar membrane"/>
    <property type="evidence" value="ECO:0007669"/>
    <property type="project" value="UniProtKB-ARBA"/>
</dbReference>
<evidence type="ECO:0000256" key="9">
    <source>
        <dbReference type="ARBA" id="ARBA00022737"/>
    </source>
</evidence>
<feature type="chain" id="PRO_5036275884" description="EF-hand domain-containing protein" evidence="18">
    <location>
        <begin position="24"/>
        <end position="591"/>
    </location>
</feature>
<dbReference type="PROSITE" id="PS50222">
    <property type="entry name" value="EF_HAND_2"/>
    <property type="match status" value="2"/>
</dbReference>
<accession>A0A8T2SYV5</accession>
<dbReference type="GO" id="GO:0006874">
    <property type="term" value="P:intracellular calcium ion homeostasis"/>
    <property type="evidence" value="ECO:0007669"/>
    <property type="project" value="TreeGrafter"/>
</dbReference>
<feature type="transmembrane region" description="Helical" evidence="17">
    <location>
        <begin position="160"/>
        <end position="186"/>
    </location>
</feature>
<dbReference type="SUPFAM" id="SSF47473">
    <property type="entry name" value="EF-hand"/>
    <property type="match status" value="1"/>
</dbReference>
<evidence type="ECO:0000256" key="2">
    <source>
        <dbReference type="ARBA" id="ARBA00008170"/>
    </source>
</evidence>
<evidence type="ECO:0000256" key="10">
    <source>
        <dbReference type="ARBA" id="ARBA00022837"/>
    </source>
</evidence>
<feature type="signal peptide" evidence="18">
    <location>
        <begin position="1"/>
        <end position="23"/>
    </location>
</feature>
<dbReference type="PANTHER" id="PTHR31503">
    <property type="entry name" value="VACUOLAR CALCIUM ION TRANSPORTER"/>
    <property type="match status" value="1"/>
</dbReference>
<protein>
    <recommendedName>
        <fullName evidence="19">EF-hand domain-containing protein</fullName>
    </recommendedName>
</protein>
<dbReference type="CDD" id="cd00051">
    <property type="entry name" value="EFh"/>
    <property type="match status" value="1"/>
</dbReference>
<dbReference type="GO" id="GO:0005886">
    <property type="term" value="C:plasma membrane"/>
    <property type="evidence" value="ECO:0007669"/>
    <property type="project" value="UniProtKB-SubCell"/>
</dbReference>
<evidence type="ECO:0000256" key="5">
    <source>
        <dbReference type="ARBA" id="ARBA00022475"/>
    </source>
</evidence>
<feature type="transmembrane region" description="Helical" evidence="17">
    <location>
        <begin position="538"/>
        <end position="558"/>
    </location>
</feature>
<keyword evidence="4" id="KW-0050">Antiport</keyword>
<evidence type="ECO:0000313" key="21">
    <source>
        <dbReference type="Proteomes" id="UP000825935"/>
    </source>
</evidence>
<dbReference type="GO" id="GO:0006814">
    <property type="term" value="P:sodium ion transport"/>
    <property type="evidence" value="ECO:0007669"/>
    <property type="project" value="UniProtKB-KW"/>
</dbReference>
<keyword evidence="13" id="KW-0915">Sodium</keyword>
<keyword evidence="10" id="KW-0106">Calcium</keyword>
<feature type="transmembrane region" description="Helical" evidence="17">
    <location>
        <begin position="117"/>
        <end position="138"/>
    </location>
</feature>
<feature type="transmembrane region" description="Helical" evidence="17">
    <location>
        <begin position="508"/>
        <end position="532"/>
    </location>
</feature>
<dbReference type="InterPro" id="IPR004713">
    <property type="entry name" value="CaH_exchang"/>
</dbReference>
<evidence type="ECO:0000256" key="6">
    <source>
        <dbReference type="ARBA" id="ARBA00022568"/>
    </source>
</evidence>
<sequence>MERPLSALLAAVVLFFQFSGTFAHFAPRALLRADEPYSVAGVDHRSSVIRLPTDGSEWRTSSDVSFSNHSLSASSSCEPPYGVLPCTDTVIGNLFLLLAYGYLLFTAAKLLSEGSELLLTVLDAGVIGGLLLPILGALPDSILILVSGIGGTKEEAQSEVLVGIGLLAGSIVMLLTALWGSCLLLGRCDLDVVDNKLTAVDKKLTRPYDLQGTGVENDELTTLSARIMILSIIPYIVATISMAFDNTSSIGKLFVLLACILSLAGLLAYCLYQIFTPWVQQRRKEIAQKMFLKATMIDRFLRHEDRASLIDENGNLNEEFARRLFWKIDLDKDGAVDKKEISLLLRATLAHGNVDDTMVEHFMQEYDTDQNNQITVEEFLNGTEKWCKDLKLHSQSNIVEKRDEAEEYLNDLISLEQEEEEEAEGENPPTKSQIIRKAIFLLIIGTVLAAVFADPLVDAVNDFSTASYIPSFFISFVLLPFASNSSEAVSSILFAARKRKKNMSLTYSQIYGGVTMNNTMGLGIFLAVVYFRGLVWDFSSEVVIVCLVVIVMGLLASFRRIFPTWMAGIALILYPISLGLVAILDYVVGWE</sequence>
<dbReference type="EMBL" id="CM035421">
    <property type="protein sequence ID" value="KAH7387987.1"/>
    <property type="molecule type" value="Genomic_DNA"/>
</dbReference>
<evidence type="ECO:0000256" key="18">
    <source>
        <dbReference type="SAM" id="SignalP"/>
    </source>
</evidence>
<keyword evidence="21" id="KW-1185">Reference proteome</keyword>
<dbReference type="InterPro" id="IPR004837">
    <property type="entry name" value="NaCa_Exmemb"/>
</dbReference>
<comment type="subcellular location">
    <subcellularLocation>
        <location evidence="1">Cell membrane</location>
        <topology evidence="1">Multi-pass membrane protein</topology>
    </subcellularLocation>
</comment>
<evidence type="ECO:0000256" key="11">
    <source>
        <dbReference type="ARBA" id="ARBA00022989"/>
    </source>
</evidence>
<dbReference type="GO" id="GO:0005509">
    <property type="term" value="F:calcium ion binding"/>
    <property type="evidence" value="ECO:0007669"/>
    <property type="project" value="InterPro"/>
</dbReference>
<feature type="domain" description="EF-hand" evidence="19">
    <location>
        <begin position="354"/>
        <end position="389"/>
    </location>
</feature>
<dbReference type="SMART" id="SM00054">
    <property type="entry name" value="EFh"/>
    <property type="match status" value="2"/>
</dbReference>
<dbReference type="OMA" id="HTMKFLS"/>
<evidence type="ECO:0000256" key="13">
    <source>
        <dbReference type="ARBA" id="ARBA00023053"/>
    </source>
</evidence>
<dbReference type="InterPro" id="IPR002048">
    <property type="entry name" value="EF_hand_dom"/>
</dbReference>
<comment type="caution">
    <text evidence="20">The sequence shown here is derived from an EMBL/GenBank/DDBJ whole genome shotgun (WGS) entry which is preliminary data.</text>
</comment>
<dbReference type="InterPro" id="IPR044880">
    <property type="entry name" value="NCX_ion-bd_dom_sf"/>
</dbReference>
<evidence type="ECO:0000256" key="8">
    <source>
        <dbReference type="ARBA" id="ARBA00022723"/>
    </source>
</evidence>
<evidence type="ECO:0000256" key="14">
    <source>
        <dbReference type="ARBA" id="ARBA00023065"/>
    </source>
</evidence>
<dbReference type="FunFam" id="1.20.1420.30:FF:000019">
    <property type="entry name" value="Sodium/calcium exchanger NCL2"/>
    <property type="match status" value="1"/>
</dbReference>
<keyword evidence="18" id="KW-0732">Signal</keyword>
<evidence type="ECO:0000259" key="19">
    <source>
        <dbReference type="PROSITE" id="PS50222"/>
    </source>
</evidence>
<reference evidence="20" key="1">
    <citation type="submission" date="2021-08" db="EMBL/GenBank/DDBJ databases">
        <title>WGS assembly of Ceratopteris richardii.</title>
        <authorList>
            <person name="Marchant D.B."/>
            <person name="Chen G."/>
            <person name="Jenkins J."/>
            <person name="Shu S."/>
            <person name="Leebens-Mack J."/>
            <person name="Grimwood J."/>
            <person name="Schmutz J."/>
            <person name="Soltis P."/>
            <person name="Soltis D."/>
            <person name="Chen Z.-H."/>
        </authorList>
    </citation>
    <scope>NUCLEOTIDE SEQUENCE</scope>
    <source>
        <strain evidence="20">Whitten #5841</strain>
        <tissue evidence="20">Leaf</tissue>
    </source>
</reference>
<dbReference type="OrthoDB" id="26525at2759"/>
<evidence type="ECO:0000256" key="12">
    <source>
        <dbReference type="ARBA" id="ARBA00023016"/>
    </source>
</evidence>
<dbReference type="Gene3D" id="1.20.1420.30">
    <property type="entry name" value="NCX, central ion-binding region"/>
    <property type="match status" value="1"/>
</dbReference>
<dbReference type="Pfam" id="PF13499">
    <property type="entry name" value="EF-hand_7"/>
    <property type="match status" value="1"/>
</dbReference>
<keyword evidence="15 17" id="KW-0472">Membrane</keyword>
<evidence type="ECO:0000256" key="4">
    <source>
        <dbReference type="ARBA" id="ARBA00022449"/>
    </source>
</evidence>
<evidence type="ECO:0000256" key="3">
    <source>
        <dbReference type="ARBA" id="ARBA00022448"/>
    </source>
</evidence>
<dbReference type="PANTHER" id="PTHR31503:SF36">
    <property type="entry name" value="SODIUM_CALCIUM EXCHANGER MEMBRANE REGION DOMAIN-CONTAINING PROTEIN"/>
    <property type="match status" value="1"/>
</dbReference>